<evidence type="ECO:0000256" key="6">
    <source>
        <dbReference type="SAM" id="SignalP"/>
    </source>
</evidence>
<dbReference type="SUPFAM" id="SSF49265">
    <property type="entry name" value="Fibronectin type III"/>
    <property type="match status" value="1"/>
</dbReference>
<keyword evidence="9" id="KW-1185">Reference proteome</keyword>
<dbReference type="InterPro" id="IPR003610">
    <property type="entry name" value="CBM5/12"/>
</dbReference>
<dbReference type="GO" id="GO:0000272">
    <property type="term" value="P:polysaccharide catabolic process"/>
    <property type="evidence" value="ECO:0007669"/>
    <property type="project" value="UniProtKB-KW"/>
</dbReference>
<evidence type="ECO:0000256" key="4">
    <source>
        <dbReference type="ARBA" id="ARBA00023295"/>
    </source>
</evidence>
<dbReference type="PANTHER" id="PTHR34823:SF1">
    <property type="entry name" value="CHITIN-BINDING TYPE-4 DOMAIN-CONTAINING PROTEIN"/>
    <property type="match status" value="1"/>
</dbReference>
<dbReference type="InterPro" id="IPR004302">
    <property type="entry name" value="Cellulose/chitin-bd_N"/>
</dbReference>
<dbReference type="GO" id="GO:0004553">
    <property type="term" value="F:hydrolase activity, hydrolyzing O-glycosyl compounds"/>
    <property type="evidence" value="ECO:0007669"/>
    <property type="project" value="InterPro"/>
</dbReference>
<evidence type="ECO:0000256" key="2">
    <source>
        <dbReference type="ARBA" id="ARBA00022801"/>
    </source>
</evidence>
<evidence type="ECO:0000313" key="8">
    <source>
        <dbReference type="EMBL" id="WEG73576.1"/>
    </source>
</evidence>
<dbReference type="RefSeq" id="WP_275469375.1">
    <property type="nucleotide sequence ID" value="NZ_CP110232.1"/>
</dbReference>
<dbReference type="CDD" id="cd00063">
    <property type="entry name" value="FN3"/>
    <property type="match status" value="2"/>
</dbReference>
<dbReference type="InterPro" id="IPR013783">
    <property type="entry name" value="Ig-like_fold"/>
</dbReference>
<dbReference type="FunFam" id="2.60.40.10:FF:001114">
    <property type="entry name" value="Chitinase A1"/>
    <property type="match status" value="1"/>
</dbReference>
<dbReference type="Proteomes" id="UP001179647">
    <property type="component" value="Chromosome"/>
</dbReference>
<dbReference type="Gene3D" id="2.10.10.20">
    <property type="entry name" value="Carbohydrate-binding module superfamily 5/12"/>
    <property type="match status" value="2"/>
</dbReference>
<evidence type="ECO:0000313" key="9">
    <source>
        <dbReference type="Proteomes" id="UP001179647"/>
    </source>
</evidence>
<evidence type="ECO:0000256" key="3">
    <source>
        <dbReference type="ARBA" id="ARBA00023277"/>
    </source>
</evidence>
<keyword evidence="3" id="KW-0119">Carbohydrate metabolism</keyword>
<dbReference type="SUPFAM" id="SSF51055">
    <property type="entry name" value="Carbohydrate binding domain"/>
    <property type="match status" value="2"/>
</dbReference>
<dbReference type="KEGG" id="vie:OL234_01325"/>
<feature type="signal peptide" evidence="6">
    <location>
        <begin position="1"/>
        <end position="29"/>
    </location>
</feature>
<dbReference type="GO" id="GO:0005576">
    <property type="term" value="C:extracellular region"/>
    <property type="evidence" value="ECO:0007669"/>
    <property type="project" value="InterPro"/>
</dbReference>
<dbReference type="Gene3D" id="2.70.50.50">
    <property type="entry name" value="chitin-binding protein cbp21"/>
    <property type="match status" value="1"/>
</dbReference>
<keyword evidence="8" id="KW-0503">Monooxygenase</keyword>
<proteinExistence type="predicted"/>
<dbReference type="InterPro" id="IPR036573">
    <property type="entry name" value="CBM_sf_5/12"/>
</dbReference>
<dbReference type="Pfam" id="PF00041">
    <property type="entry name" value="fn3"/>
    <property type="match status" value="1"/>
</dbReference>
<dbReference type="Gene3D" id="2.60.40.10">
    <property type="entry name" value="Immunoglobulins"/>
    <property type="match status" value="2"/>
</dbReference>
<keyword evidence="8" id="KW-0560">Oxidoreductase</keyword>
<sequence length="508" mass="56191">MKKTLIASLTISATLLGLVATFQSEEALAHGYVVNPVSRVKNATENGFTWGNIPGDQQDILNNPQGIETPTSKLDSGELNGHLASAGLARYGSLDEQTSDRWVKNNIKTGSNDFTWHHTQVHKTNRYRYYMTKQGWNPNAPLTLDDMEVIKVEGQPIGQDLPKGKGVEPPEDLTHKIDIPENRSGYHVVYAVWDINDTDMSFYQAIDVNVQGAGSVKPDITAPTAPSVLEATNIFHNSVSLKWNESKDFESGVKEYMIYRDGKQIGTSVTPQFTDKTVKESTTYNYTIKAIDKSGNISKASNQLEVTTLKEQTEEDDTIAPTVPGGLHSMGETESSINLMWAKSEDNVKVEGYNIYRDGKKIKSVTGTSHKDAGLKADTTYSYTVTAFDKAGNESAKSNKLTLKTKTAETTPPEEGNKTTWDESKVYDLGDTVVYKGVEYKAKWWTQGDVPSDSQAWELVDTSEVVEWNSSKAYSGGAKVMYEGVHYQAKWWTQGDTPSANSTVWEVL</sequence>
<evidence type="ECO:0000259" key="7">
    <source>
        <dbReference type="PROSITE" id="PS50853"/>
    </source>
</evidence>
<keyword evidence="1 6" id="KW-0732">Signal</keyword>
<dbReference type="SUPFAM" id="SSF81296">
    <property type="entry name" value="E set domains"/>
    <property type="match status" value="1"/>
</dbReference>
<dbReference type="PROSITE" id="PS50853">
    <property type="entry name" value="FN3"/>
    <property type="match status" value="2"/>
</dbReference>
<evidence type="ECO:0000256" key="5">
    <source>
        <dbReference type="ARBA" id="ARBA00023326"/>
    </source>
</evidence>
<dbReference type="CDD" id="cd12215">
    <property type="entry name" value="ChiC_BD"/>
    <property type="match status" value="2"/>
</dbReference>
<dbReference type="InterPro" id="IPR014756">
    <property type="entry name" value="Ig_E-set"/>
</dbReference>
<organism evidence="8 9">
    <name type="scientific">Vagococcus intermedius</name>
    <dbReference type="NCBI Taxonomy" id="2991418"/>
    <lineage>
        <taxon>Bacteria</taxon>
        <taxon>Bacillati</taxon>
        <taxon>Bacillota</taxon>
        <taxon>Bacilli</taxon>
        <taxon>Lactobacillales</taxon>
        <taxon>Enterococcaceae</taxon>
        <taxon>Vagococcus</taxon>
    </lineage>
</organism>
<dbReference type="Pfam" id="PF02839">
    <property type="entry name" value="CBM_5_12"/>
    <property type="match status" value="2"/>
</dbReference>
<dbReference type="InterPro" id="IPR036116">
    <property type="entry name" value="FN3_sf"/>
</dbReference>
<dbReference type="EMBL" id="CP110232">
    <property type="protein sequence ID" value="WEG73576.1"/>
    <property type="molecule type" value="Genomic_DNA"/>
</dbReference>
<dbReference type="GO" id="GO:0030246">
    <property type="term" value="F:carbohydrate binding"/>
    <property type="evidence" value="ECO:0007669"/>
    <property type="project" value="InterPro"/>
</dbReference>
<protein>
    <submittedName>
        <fullName evidence="8">Lytic polysaccharide monooxygenase</fullName>
    </submittedName>
</protein>
<keyword evidence="2" id="KW-0378">Hydrolase</keyword>
<dbReference type="SMART" id="SM00495">
    <property type="entry name" value="ChtBD3"/>
    <property type="match status" value="2"/>
</dbReference>
<feature type="domain" description="Fibronectin type-III" evidence="7">
    <location>
        <begin position="323"/>
        <end position="408"/>
    </location>
</feature>
<name>A0AAF0I850_9ENTE</name>
<keyword evidence="5" id="KW-0624">Polysaccharide degradation</keyword>
<feature type="domain" description="Fibronectin type-III" evidence="7">
    <location>
        <begin position="225"/>
        <end position="311"/>
    </location>
</feature>
<dbReference type="PANTHER" id="PTHR34823">
    <property type="entry name" value="GLCNAC-BINDING PROTEIN A"/>
    <property type="match status" value="1"/>
</dbReference>
<dbReference type="CDD" id="cd21177">
    <property type="entry name" value="LPMO_AA10"/>
    <property type="match status" value="1"/>
</dbReference>
<feature type="chain" id="PRO_5042087820" evidence="6">
    <location>
        <begin position="30"/>
        <end position="508"/>
    </location>
</feature>
<dbReference type="Pfam" id="PF03067">
    <property type="entry name" value="LPMO_10"/>
    <property type="match status" value="1"/>
</dbReference>
<dbReference type="SMART" id="SM00060">
    <property type="entry name" value="FN3"/>
    <property type="match status" value="2"/>
</dbReference>
<dbReference type="InterPro" id="IPR051024">
    <property type="entry name" value="GlcNAc_Chitin_IntDeg"/>
</dbReference>
<reference evidence="8" key="1">
    <citation type="submission" date="2022-10" db="EMBL/GenBank/DDBJ databases">
        <title>Vagococcus sp. isolated from poultry meat.</title>
        <authorList>
            <person name="Johansson P."/>
            <person name="Bjorkroth J."/>
        </authorList>
    </citation>
    <scope>NUCLEOTIDE SEQUENCE</scope>
    <source>
        <strain evidence="8">STAA11</strain>
    </source>
</reference>
<keyword evidence="4" id="KW-0326">Glycosidase</keyword>
<dbReference type="AlphaFoldDB" id="A0AAF0I850"/>
<dbReference type="InterPro" id="IPR003961">
    <property type="entry name" value="FN3_dom"/>
</dbReference>
<evidence type="ECO:0000256" key="1">
    <source>
        <dbReference type="ARBA" id="ARBA00022729"/>
    </source>
</evidence>
<accession>A0AAF0I850</accession>
<dbReference type="GO" id="GO:0004497">
    <property type="term" value="F:monooxygenase activity"/>
    <property type="evidence" value="ECO:0007669"/>
    <property type="project" value="UniProtKB-KW"/>
</dbReference>
<gene>
    <name evidence="8" type="ORF">OL234_01325</name>
</gene>